<dbReference type="InterPro" id="IPR058792">
    <property type="entry name" value="Beta-barrel_RND_2"/>
</dbReference>
<dbReference type="InterPro" id="IPR058624">
    <property type="entry name" value="MdtA-like_HH"/>
</dbReference>
<dbReference type="STRING" id="735.B0185_01310"/>
<sequence>MTTENQKPSRGRKFLIVVTLLVVLVAFAGVAGMQRFIAGKKAEAAANMPETVSEITAMQVQPREWTHYLSAVGYIRPNQGAMLSAESSGTVKSVNVKSGQHVNKGDLLVELDDAVEVATLKASQAQLPNAKLTLDRYRNLVASNSASKAELDSAQATYNQLVANIESLKASIARRKIYAPFSGFAGIVNVNVGQYITTGTEIMRVEDQSSMKVRFTLPQTDVENIFVGQKVTVEVDALVGQTFPAEIVAIDPAVDRNTGLINVEAVITEGGNKLLSGMFVRLNVALPTEKAQIVVPQIAVTYTMYGETVYVLEQLSDEDKALVSKMAEQNPKLDANKMYRAKQVEVRTKDRNGIYAQLAKGVKAGDVIVTGGFQRLNNHSLIIVSDQEAVGVTVPAKSSKL</sequence>
<dbReference type="Proteomes" id="UP000253999">
    <property type="component" value="Unassembled WGS sequence"/>
</dbReference>
<dbReference type="GO" id="GO:1990281">
    <property type="term" value="C:efflux pump complex"/>
    <property type="evidence" value="ECO:0007669"/>
    <property type="project" value="TreeGrafter"/>
</dbReference>
<gene>
    <name evidence="5" type="ORF">DPV98_05695</name>
</gene>
<evidence type="ECO:0000313" key="5">
    <source>
        <dbReference type="EMBL" id="RDF04104.1"/>
    </source>
</evidence>
<dbReference type="PANTHER" id="PTHR30469">
    <property type="entry name" value="MULTIDRUG RESISTANCE PROTEIN MDTA"/>
    <property type="match status" value="1"/>
</dbReference>
<feature type="domain" description="Multidrug resistance protein MdtA-like barrel-sandwich hybrid" evidence="3">
    <location>
        <begin position="85"/>
        <end position="201"/>
    </location>
</feature>
<evidence type="ECO:0000313" key="6">
    <source>
        <dbReference type="Proteomes" id="UP000253999"/>
    </source>
</evidence>
<proteinExistence type="inferred from homology"/>
<feature type="domain" description="CusB-like beta-barrel" evidence="4">
    <location>
        <begin position="215"/>
        <end position="285"/>
    </location>
</feature>
<dbReference type="Gene3D" id="2.40.30.170">
    <property type="match status" value="1"/>
</dbReference>
<dbReference type="Pfam" id="PF25954">
    <property type="entry name" value="Beta-barrel_RND_2"/>
    <property type="match status" value="1"/>
</dbReference>
<dbReference type="InterPro" id="IPR006143">
    <property type="entry name" value="RND_pump_MFP"/>
</dbReference>
<protein>
    <submittedName>
        <fullName evidence="5">Efflux RND transporter periplasmic adaptor subunit</fullName>
    </submittedName>
</protein>
<evidence type="ECO:0000259" key="3">
    <source>
        <dbReference type="Pfam" id="PF25917"/>
    </source>
</evidence>
<reference evidence="5 6" key="1">
    <citation type="submission" date="2018-05" db="EMBL/GenBank/DDBJ databases">
        <title>Draft Genome Sequences for a Diverse set of 7 Haemophilus Species.</title>
        <authorList>
            <person name="Nichols M."/>
            <person name="Topaz N."/>
            <person name="Wang X."/>
            <person name="Wang X."/>
            <person name="Boxrud D."/>
        </authorList>
    </citation>
    <scope>NUCLEOTIDE SEQUENCE [LARGE SCALE GENOMIC DNA]</scope>
    <source>
        <strain evidence="5 6">C2010039593</strain>
    </source>
</reference>
<dbReference type="EMBL" id="QEQD01000005">
    <property type="protein sequence ID" value="RDF04104.1"/>
    <property type="molecule type" value="Genomic_DNA"/>
</dbReference>
<dbReference type="InterPro" id="IPR058625">
    <property type="entry name" value="MdtA-like_BSH"/>
</dbReference>
<dbReference type="FunFam" id="2.40.30.170:FF:000010">
    <property type="entry name" value="Efflux RND transporter periplasmic adaptor subunit"/>
    <property type="match status" value="1"/>
</dbReference>
<dbReference type="SUPFAM" id="SSF111369">
    <property type="entry name" value="HlyD-like secretion proteins"/>
    <property type="match status" value="1"/>
</dbReference>
<dbReference type="Gene3D" id="2.40.420.20">
    <property type="match status" value="1"/>
</dbReference>
<evidence type="ECO:0000259" key="4">
    <source>
        <dbReference type="Pfam" id="PF25954"/>
    </source>
</evidence>
<dbReference type="AlphaFoldDB" id="A0A369ZCU8"/>
<feature type="domain" description="Multidrug resistance protein MdtA-like alpha-helical hairpin" evidence="2">
    <location>
        <begin position="118"/>
        <end position="176"/>
    </location>
</feature>
<evidence type="ECO:0000256" key="1">
    <source>
        <dbReference type="ARBA" id="ARBA00009477"/>
    </source>
</evidence>
<dbReference type="GO" id="GO:0015562">
    <property type="term" value="F:efflux transmembrane transporter activity"/>
    <property type="evidence" value="ECO:0007669"/>
    <property type="project" value="TreeGrafter"/>
</dbReference>
<dbReference type="Pfam" id="PF25876">
    <property type="entry name" value="HH_MFP_RND"/>
    <property type="match status" value="1"/>
</dbReference>
<organism evidence="5 6">
    <name type="scientific">Haemophilus parahaemolyticus</name>
    <dbReference type="NCBI Taxonomy" id="735"/>
    <lineage>
        <taxon>Bacteria</taxon>
        <taxon>Pseudomonadati</taxon>
        <taxon>Pseudomonadota</taxon>
        <taxon>Gammaproteobacteria</taxon>
        <taxon>Pasteurellales</taxon>
        <taxon>Pasteurellaceae</taxon>
        <taxon>Haemophilus</taxon>
    </lineage>
</organism>
<dbReference type="RefSeq" id="WP_111313075.1">
    <property type="nucleotide sequence ID" value="NZ_QEQD01000005.1"/>
</dbReference>
<dbReference type="Gene3D" id="1.10.287.470">
    <property type="entry name" value="Helix hairpin bin"/>
    <property type="match status" value="1"/>
</dbReference>
<evidence type="ECO:0000259" key="2">
    <source>
        <dbReference type="Pfam" id="PF25876"/>
    </source>
</evidence>
<dbReference type="Gene3D" id="2.40.50.100">
    <property type="match status" value="1"/>
</dbReference>
<dbReference type="PANTHER" id="PTHR30469:SF11">
    <property type="entry name" value="BLL4320 PROTEIN"/>
    <property type="match status" value="1"/>
</dbReference>
<accession>A0A369ZCU8</accession>
<comment type="similarity">
    <text evidence="1">Belongs to the membrane fusion protein (MFP) (TC 8.A.1) family.</text>
</comment>
<dbReference type="Pfam" id="PF25917">
    <property type="entry name" value="BSH_RND"/>
    <property type="match status" value="1"/>
</dbReference>
<dbReference type="NCBIfam" id="TIGR01730">
    <property type="entry name" value="RND_mfp"/>
    <property type="match status" value="1"/>
</dbReference>
<name>A0A369ZCU8_HAEPH</name>
<comment type="caution">
    <text evidence="5">The sequence shown here is derived from an EMBL/GenBank/DDBJ whole genome shotgun (WGS) entry which is preliminary data.</text>
</comment>